<feature type="transmembrane region" description="Helical" evidence="6">
    <location>
        <begin position="266"/>
        <end position="283"/>
    </location>
</feature>
<comment type="subcellular location">
    <subcellularLocation>
        <location evidence="1">Membrane</location>
        <topology evidence="1">Multi-pass membrane protein</topology>
    </subcellularLocation>
</comment>
<protein>
    <submittedName>
        <fullName evidence="7">Putative membrane protein</fullName>
    </submittedName>
</protein>
<feature type="transmembrane region" description="Helical" evidence="6">
    <location>
        <begin position="40"/>
        <end position="61"/>
    </location>
</feature>
<evidence type="ECO:0000256" key="2">
    <source>
        <dbReference type="ARBA" id="ARBA00009012"/>
    </source>
</evidence>
<dbReference type="InterPro" id="IPR002794">
    <property type="entry name" value="DUF92_TMEM19"/>
</dbReference>
<name>A0A075IAN7_9EURY</name>
<organism evidence="7">
    <name type="scientific">uncultured marine group II/III euryarchaeote SAT1000_40_G03</name>
    <dbReference type="NCBI Taxonomy" id="1456582"/>
    <lineage>
        <taxon>Archaea</taxon>
        <taxon>Methanobacteriati</taxon>
        <taxon>Methanobacteriota</taxon>
        <taxon>environmental samples</taxon>
    </lineage>
</organism>
<evidence type="ECO:0000256" key="3">
    <source>
        <dbReference type="ARBA" id="ARBA00022692"/>
    </source>
</evidence>
<reference evidence="7" key="1">
    <citation type="journal article" date="2014" name="Genome Biol. Evol.">
        <title>Pangenome evidence for extensive interdomain horizontal transfer affecting lineage core and shell genes in uncultured planktonic thaumarchaeota and euryarchaeota.</title>
        <authorList>
            <person name="Deschamps P."/>
            <person name="Zivanovic Y."/>
            <person name="Moreira D."/>
            <person name="Rodriguez-Valera F."/>
            <person name="Lopez-Garcia P."/>
        </authorList>
    </citation>
    <scope>NUCLEOTIDE SEQUENCE</scope>
</reference>
<evidence type="ECO:0000256" key="6">
    <source>
        <dbReference type="SAM" id="Phobius"/>
    </source>
</evidence>
<keyword evidence="4 6" id="KW-1133">Transmembrane helix</keyword>
<keyword evidence="3 6" id="KW-0812">Transmembrane</keyword>
<evidence type="ECO:0000256" key="4">
    <source>
        <dbReference type="ARBA" id="ARBA00022989"/>
    </source>
</evidence>
<dbReference type="GO" id="GO:0016020">
    <property type="term" value="C:membrane"/>
    <property type="evidence" value="ECO:0007669"/>
    <property type="project" value="UniProtKB-SubCell"/>
</dbReference>
<keyword evidence="5 6" id="KW-0472">Membrane</keyword>
<evidence type="ECO:0000256" key="1">
    <source>
        <dbReference type="ARBA" id="ARBA00004141"/>
    </source>
</evidence>
<dbReference type="PANTHER" id="PTHR13353">
    <property type="entry name" value="TRANSMEMBRANE PROTEIN 19"/>
    <property type="match status" value="1"/>
</dbReference>
<feature type="transmembrane region" description="Helical" evidence="6">
    <location>
        <begin position="231"/>
        <end position="254"/>
    </location>
</feature>
<evidence type="ECO:0000313" key="7">
    <source>
        <dbReference type="EMBL" id="AIF24855.1"/>
    </source>
</evidence>
<accession>A0A075IAN7</accession>
<dbReference type="Pfam" id="PF01940">
    <property type="entry name" value="DUF92"/>
    <property type="match status" value="1"/>
</dbReference>
<dbReference type="AlphaFoldDB" id="A0A075IAN7"/>
<evidence type="ECO:0000256" key="5">
    <source>
        <dbReference type="ARBA" id="ARBA00023136"/>
    </source>
</evidence>
<proteinExistence type="inferred from homology"/>
<dbReference type="PANTHER" id="PTHR13353:SF5">
    <property type="entry name" value="TRANSMEMBRANE PROTEIN 19"/>
    <property type="match status" value="1"/>
</dbReference>
<feature type="transmembrane region" description="Helical" evidence="6">
    <location>
        <begin position="204"/>
        <end position="225"/>
    </location>
</feature>
<dbReference type="EMBL" id="KF901275">
    <property type="protein sequence ID" value="AIF24855.1"/>
    <property type="molecule type" value="Genomic_DNA"/>
</dbReference>
<comment type="similarity">
    <text evidence="2">Belongs to the TMEM19 family.</text>
</comment>
<sequence>MAYSTGFSEYLRSIRNGLLSGESFMTAASGSAERYTMVDASAFLTEDQVISLALVAALLLISKLRDMLDYSGLLAAMAVGLAVSLLGHWTWLVILIVFLIVGSLATKWRFEEKQALSIQEANEGVRSWRNVTANSATASMIAFCSWYFGEADWYYLALASCVAVAASDTLASEIGSLDPRTRSIINLEAVPPGTNGGMSPTGTAAALFGAFLIAVVAVLIAPTAGDSTDSATLLVVVTTIGWLGCQVDSVLGALLENEGYIGKHTVNFLATLSGAVMAVYVAFRFL</sequence>